<reference evidence="2 3" key="1">
    <citation type="submission" date="2023-07" db="EMBL/GenBank/DDBJ databases">
        <title>Sequencing the genomes of 1000 actinobacteria strains.</title>
        <authorList>
            <person name="Klenk H.-P."/>
        </authorList>
    </citation>
    <scope>NUCLEOTIDE SEQUENCE [LARGE SCALE GENOMIC DNA]</scope>
    <source>
        <strain evidence="2 3">DSM 44508</strain>
    </source>
</reference>
<keyword evidence="3" id="KW-1185">Reference proteome</keyword>
<organism evidence="2 3">
    <name type="scientific">Corynebacterium felinum</name>
    <dbReference type="NCBI Taxonomy" id="131318"/>
    <lineage>
        <taxon>Bacteria</taxon>
        <taxon>Bacillati</taxon>
        <taxon>Actinomycetota</taxon>
        <taxon>Actinomycetes</taxon>
        <taxon>Mycobacteriales</taxon>
        <taxon>Corynebacteriaceae</taxon>
        <taxon>Corynebacterium</taxon>
    </lineage>
</organism>
<name>A0ABU2BD79_9CORY</name>
<dbReference type="Gene3D" id="3.90.76.10">
    <property type="entry name" value="Dipeptide-binding Protein, Domain 1"/>
    <property type="match status" value="1"/>
</dbReference>
<dbReference type="Proteomes" id="UP001183619">
    <property type="component" value="Unassembled WGS sequence"/>
</dbReference>
<dbReference type="InterPro" id="IPR000914">
    <property type="entry name" value="SBP_5_dom"/>
</dbReference>
<dbReference type="Pfam" id="PF00496">
    <property type="entry name" value="SBP_bac_5"/>
    <property type="match status" value="1"/>
</dbReference>
<dbReference type="EMBL" id="JAVDYF010000001">
    <property type="protein sequence ID" value="MDR7355339.1"/>
    <property type="molecule type" value="Genomic_DNA"/>
</dbReference>
<dbReference type="PROSITE" id="PS51257">
    <property type="entry name" value="PROKAR_LIPOPROTEIN"/>
    <property type="match status" value="1"/>
</dbReference>
<protein>
    <submittedName>
        <fullName evidence="2">ABC-type transport system substrate-binding protein</fullName>
    </submittedName>
</protein>
<feature type="domain" description="Solute-binding protein family 5" evidence="1">
    <location>
        <begin position="65"/>
        <end position="429"/>
    </location>
</feature>
<evidence type="ECO:0000313" key="3">
    <source>
        <dbReference type="Proteomes" id="UP001183619"/>
    </source>
</evidence>
<evidence type="ECO:0000313" key="2">
    <source>
        <dbReference type="EMBL" id="MDR7355339.1"/>
    </source>
</evidence>
<dbReference type="Gene3D" id="3.10.105.10">
    <property type="entry name" value="Dipeptide-binding Protein, Domain 3"/>
    <property type="match status" value="1"/>
</dbReference>
<dbReference type="InterPro" id="IPR039424">
    <property type="entry name" value="SBP_5"/>
</dbReference>
<dbReference type="PANTHER" id="PTHR30290:SF83">
    <property type="entry name" value="ABC TRANSPORTER SUBSTRATE-BINDING PROTEIN"/>
    <property type="match status" value="1"/>
</dbReference>
<comment type="caution">
    <text evidence="2">The sequence shown here is derived from an EMBL/GenBank/DDBJ whole genome shotgun (WGS) entry which is preliminary data.</text>
</comment>
<dbReference type="InterPro" id="IPR030678">
    <property type="entry name" value="Peptide/Ni-bd"/>
</dbReference>
<dbReference type="CDD" id="cd00995">
    <property type="entry name" value="PBP2_NikA_DppA_OppA_like"/>
    <property type="match status" value="1"/>
</dbReference>
<gene>
    <name evidence="2" type="ORF">J2S37_001877</name>
</gene>
<dbReference type="PIRSF" id="PIRSF002741">
    <property type="entry name" value="MppA"/>
    <property type="match status" value="1"/>
</dbReference>
<evidence type="ECO:0000259" key="1">
    <source>
        <dbReference type="Pfam" id="PF00496"/>
    </source>
</evidence>
<proteinExistence type="predicted"/>
<dbReference type="Gene3D" id="3.40.190.10">
    <property type="entry name" value="Periplasmic binding protein-like II"/>
    <property type="match status" value="1"/>
</dbReference>
<sequence length="502" mass="55566">MRILALLLTASVVAGCASSPTTDPHIITVGAQPPASKLLPGELTRGPYASLLYTGLVEYAANGTVKNAVAEKISFEGDRRYVITLKKNQRFFDGSEIKAHNFIDAWNYVVRERQENAQAFHAIDGFEEGAQSLRGLRKIDDYTIQIDLKKPDRLFPQNLGLAPFMPLPDSAFRDMEEFARAPQANGRYIVEGYNRTKNLKLKANPARQQELRNTGLHFTFFPRAEFARDALNNGQIDVFDDIPVKLVKDLPTVEVSPAAGFIELSIRADMPHMSGEEGKLRRQALSLALDRKALSTFALKNAAVPATGFGSPSMPGYQVSKPGILSHNAQQAQALWNQADATYGKFTGAFPINYSWDSDAKGWVEAAVKQLNSTLGIEAVAAPWPDFATYRYHYHEKTMYGAYVTGWTFNTPSMSNFIAMNYSTQGWGNDTGYSSAYVDDMVDKAIRSSDPGYLKLAQQRLAEDLPAIPVFVRTARTAYGDTVEPVSPVWSGYPDYAQIKKK</sequence>
<dbReference type="SUPFAM" id="SSF53850">
    <property type="entry name" value="Periplasmic binding protein-like II"/>
    <property type="match status" value="1"/>
</dbReference>
<dbReference type="PANTHER" id="PTHR30290">
    <property type="entry name" value="PERIPLASMIC BINDING COMPONENT OF ABC TRANSPORTER"/>
    <property type="match status" value="1"/>
</dbReference>
<accession>A0ABU2BD79</accession>
<dbReference type="RefSeq" id="WP_277105505.1">
    <property type="nucleotide sequence ID" value="NZ_BAAAJS010000078.1"/>
</dbReference>